<feature type="transmembrane region" description="Helical" evidence="1">
    <location>
        <begin position="6"/>
        <end position="29"/>
    </location>
</feature>
<evidence type="ECO:0000313" key="3">
    <source>
        <dbReference type="Proteomes" id="UP001501697"/>
    </source>
</evidence>
<name>A0ABP7AR19_9MICO</name>
<evidence type="ECO:0000256" key="1">
    <source>
        <dbReference type="SAM" id="Phobius"/>
    </source>
</evidence>
<evidence type="ECO:0008006" key="4">
    <source>
        <dbReference type="Google" id="ProtNLM"/>
    </source>
</evidence>
<protein>
    <recommendedName>
        <fullName evidence="4">Nitroreductase</fullName>
    </recommendedName>
</protein>
<keyword evidence="1" id="KW-1133">Transmembrane helix</keyword>
<dbReference type="Gene3D" id="2.30.110.10">
    <property type="entry name" value="Electron Transport, Fmn-binding Protein, Chain A"/>
    <property type="match status" value="1"/>
</dbReference>
<keyword evidence="1" id="KW-0472">Membrane</keyword>
<dbReference type="RefSeq" id="WP_344738583.1">
    <property type="nucleotide sequence ID" value="NZ_BAAAYU010000005.1"/>
</dbReference>
<proteinExistence type="predicted"/>
<dbReference type="InterPro" id="IPR004378">
    <property type="entry name" value="F420H2_quin_Rdtase"/>
</dbReference>
<gene>
    <name evidence="2" type="ORF">GCM10022200_22470</name>
</gene>
<evidence type="ECO:0000313" key="2">
    <source>
        <dbReference type="EMBL" id="GAA3638619.1"/>
    </source>
</evidence>
<keyword evidence="1" id="KW-0812">Transmembrane</keyword>
<dbReference type="EMBL" id="BAAAYU010000005">
    <property type="protein sequence ID" value="GAA3638619.1"/>
    <property type="molecule type" value="Genomic_DNA"/>
</dbReference>
<accession>A0ABP7AR19</accession>
<dbReference type="Proteomes" id="UP001501697">
    <property type="component" value="Unassembled WGS sequence"/>
</dbReference>
<organism evidence="2 3">
    <name type="scientific">Microbacterium awajiense</name>
    <dbReference type="NCBI Taxonomy" id="415214"/>
    <lineage>
        <taxon>Bacteria</taxon>
        <taxon>Bacillati</taxon>
        <taxon>Actinomycetota</taxon>
        <taxon>Actinomycetes</taxon>
        <taxon>Micrococcales</taxon>
        <taxon>Microbacteriaceae</taxon>
        <taxon>Microbacterium</taxon>
    </lineage>
</organism>
<sequence>MKALGTVAAVIGGILALLAVPLVVVIVGVRSGDRRFIRALTRLQRDVVNKGAMQVAGQPGAPYAVVEHVGRRSGTAYETPVTPIRDGDGWVIALPYGDETAWARNVVAAGSAVLRFDGERRAVEGVEIVPIADTALAGQQPGVIKLFGIRWAVRMSDAA</sequence>
<dbReference type="Pfam" id="PF04075">
    <property type="entry name" value="F420H2_quin_red"/>
    <property type="match status" value="1"/>
</dbReference>
<dbReference type="InterPro" id="IPR012349">
    <property type="entry name" value="Split_barrel_FMN-bd"/>
</dbReference>
<comment type="caution">
    <text evidence="2">The sequence shown here is derived from an EMBL/GenBank/DDBJ whole genome shotgun (WGS) entry which is preliminary data.</text>
</comment>
<dbReference type="NCBIfam" id="TIGR00026">
    <property type="entry name" value="hi_GC_TIGR00026"/>
    <property type="match status" value="1"/>
</dbReference>
<keyword evidence="3" id="KW-1185">Reference proteome</keyword>
<reference evidence="3" key="1">
    <citation type="journal article" date="2019" name="Int. J. Syst. Evol. Microbiol.">
        <title>The Global Catalogue of Microorganisms (GCM) 10K type strain sequencing project: providing services to taxonomists for standard genome sequencing and annotation.</title>
        <authorList>
            <consortium name="The Broad Institute Genomics Platform"/>
            <consortium name="The Broad Institute Genome Sequencing Center for Infectious Disease"/>
            <person name="Wu L."/>
            <person name="Ma J."/>
        </authorList>
    </citation>
    <scope>NUCLEOTIDE SEQUENCE [LARGE SCALE GENOMIC DNA]</scope>
    <source>
        <strain evidence="3">JCM 16544</strain>
    </source>
</reference>